<dbReference type="InterPro" id="IPR032675">
    <property type="entry name" value="LRR_dom_sf"/>
</dbReference>
<evidence type="ECO:0000313" key="11">
    <source>
        <dbReference type="Proteomes" id="UP001187471"/>
    </source>
</evidence>
<evidence type="ECO:0000256" key="3">
    <source>
        <dbReference type="ARBA" id="ARBA00022741"/>
    </source>
</evidence>
<dbReference type="SUPFAM" id="SSF52058">
    <property type="entry name" value="L domain-like"/>
    <property type="match status" value="1"/>
</dbReference>
<dbReference type="GO" id="GO:0006952">
    <property type="term" value="P:defense response"/>
    <property type="evidence" value="ECO:0007669"/>
    <property type="project" value="UniProtKB-KW"/>
</dbReference>
<dbReference type="InterPro" id="IPR002182">
    <property type="entry name" value="NB-ARC"/>
</dbReference>
<proteinExistence type="predicted"/>
<dbReference type="Gene3D" id="1.10.8.430">
    <property type="entry name" value="Helical domain of apoptotic protease-activating factors"/>
    <property type="match status" value="1"/>
</dbReference>
<gene>
    <name evidence="10" type="ORF">RJ640_027041</name>
</gene>
<evidence type="ECO:0000259" key="8">
    <source>
        <dbReference type="Pfam" id="PF23559"/>
    </source>
</evidence>
<dbReference type="InterPro" id="IPR055414">
    <property type="entry name" value="LRR_R13L4/SHOC2-like"/>
</dbReference>
<reference evidence="10" key="1">
    <citation type="submission" date="2022-12" db="EMBL/GenBank/DDBJ databases">
        <title>Draft genome assemblies for two species of Escallonia (Escalloniales).</title>
        <authorList>
            <person name="Chanderbali A."/>
            <person name="Dervinis C."/>
            <person name="Anghel I."/>
            <person name="Soltis D."/>
            <person name="Soltis P."/>
            <person name="Zapata F."/>
        </authorList>
    </citation>
    <scope>NUCLEOTIDE SEQUENCE</scope>
    <source>
        <strain evidence="10">UCBG92.1500</strain>
        <tissue evidence="10">Leaf</tissue>
    </source>
</reference>
<dbReference type="Pfam" id="PF00931">
    <property type="entry name" value="NB-ARC"/>
    <property type="match status" value="1"/>
</dbReference>
<keyword evidence="4" id="KW-0611">Plant defense</keyword>
<dbReference type="PANTHER" id="PTHR36766">
    <property type="entry name" value="PLANT BROAD-SPECTRUM MILDEW RESISTANCE PROTEIN RPW8"/>
    <property type="match status" value="1"/>
</dbReference>
<evidence type="ECO:0000259" key="9">
    <source>
        <dbReference type="Pfam" id="PF23598"/>
    </source>
</evidence>
<dbReference type="Pfam" id="PF18052">
    <property type="entry name" value="Rx_N"/>
    <property type="match status" value="2"/>
</dbReference>
<dbReference type="AlphaFoldDB" id="A0AA88UQI2"/>
<evidence type="ECO:0000256" key="4">
    <source>
        <dbReference type="ARBA" id="ARBA00022821"/>
    </source>
</evidence>
<dbReference type="PANTHER" id="PTHR36766:SF70">
    <property type="entry name" value="DISEASE RESISTANCE PROTEIN RGA4"/>
    <property type="match status" value="1"/>
</dbReference>
<keyword evidence="11" id="KW-1185">Reference proteome</keyword>
<dbReference type="Gene3D" id="3.40.50.300">
    <property type="entry name" value="P-loop containing nucleotide triphosphate hydrolases"/>
    <property type="match status" value="1"/>
</dbReference>
<evidence type="ECO:0000259" key="6">
    <source>
        <dbReference type="Pfam" id="PF00931"/>
    </source>
</evidence>
<dbReference type="Pfam" id="PF23559">
    <property type="entry name" value="WHD_DRP"/>
    <property type="match status" value="1"/>
</dbReference>
<evidence type="ECO:0008006" key="12">
    <source>
        <dbReference type="Google" id="ProtNLM"/>
    </source>
</evidence>
<feature type="domain" description="Disease resistance N-terminal" evidence="7">
    <location>
        <begin position="179"/>
        <end position="251"/>
    </location>
</feature>
<keyword evidence="2" id="KW-0677">Repeat</keyword>
<keyword evidence="3" id="KW-0547">Nucleotide-binding</keyword>
<organism evidence="10 11">
    <name type="scientific">Escallonia rubra</name>
    <dbReference type="NCBI Taxonomy" id="112253"/>
    <lineage>
        <taxon>Eukaryota</taxon>
        <taxon>Viridiplantae</taxon>
        <taxon>Streptophyta</taxon>
        <taxon>Embryophyta</taxon>
        <taxon>Tracheophyta</taxon>
        <taxon>Spermatophyta</taxon>
        <taxon>Magnoliopsida</taxon>
        <taxon>eudicotyledons</taxon>
        <taxon>Gunneridae</taxon>
        <taxon>Pentapetalae</taxon>
        <taxon>asterids</taxon>
        <taxon>campanulids</taxon>
        <taxon>Escalloniales</taxon>
        <taxon>Escalloniaceae</taxon>
        <taxon>Escallonia</taxon>
    </lineage>
</organism>
<dbReference type="GO" id="GO:0005524">
    <property type="term" value="F:ATP binding"/>
    <property type="evidence" value="ECO:0007669"/>
    <property type="project" value="UniProtKB-KW"/>
</dbReference>
<dbReference type="EMBL" id="JAVXUO010000284">
    <property type="protein sequence ID" value="KAK2993689.1"/>
    <property type="molecule type" value="Genomic_DNA"/>
</dbReference>
<evidence type="ECO:0000256" key="5">
    <source>
        <dbReference type="ARBA" id="ARBA00022840"/>
    </source>
</evidence>
<dbReference type="InterPro" id="IPR041118">
    <property type="entry name" value="Rx_N"/>
</dbReference>
<dbReference type="SUPFAM" id="SSF52540">
    <property type="entry name" value="P-loop containing nucleoside triphosphate hydrolases"/>
    <property type="match status" value="1"/>
</dbReference>
<accession>A0AA88UQI2</accession>
<dbReference type="InterPro" id="IPR058922">
    <property type="entry name" value="WHD_DRP"/>
</dbReference>
<name>A0AA88UQI2_9ASTE</name>
<dbReference type="InterPro" id="IPR042197">
    <property type="entry name" value="Apaf_helical"/>
</dbReference>
<feature type="domain" description="Disease resistance N-terminal" evidence="7">
    <location>
        <begin position="26"/>
        <end position="96"/>
    </location>
</feature>
<dbReference type="FunFam" id="3.40.50.300:FF:001091">
    <property type="entry name" value="Probable disease resistance protein At1g61300"/>
    <property type="match status" value="1"/>
</dbReference>
<dbReference type="PRINTS" id="PR00364">
    <property type="entry name" value="DISEASERSIST"/>
</dbReference>
<dbReference type="CDD" id="cd14798">
    <property type="entry name" value="RX-CC_like"/>
    <property type="match status" value="2"/>
</dbReference>
<dbReference type="Pfam" id="PF23598">
    <property type="entry name" value="LRR_14"/>
    <property type="match status" value="1"/>
</dbReference>
<evidence type="ECO:0000259" key="7">
    <source>
        <dbReference type="Pfam" id="PF18052"/>
    </source>
</evidence>
<dbReference type="InterPro" id="IPR027417">
    <property type="entry name" value="P-loop_NTPase"/>
</dbReference>
<comment type="caution">
    <text evidence="10">The sequence shown here is derived from an EMBL/GenBank/DDBJ whole genome shotgun (WGS) entry which is preliminary data.</text>
</comment>
<feature type="domain" description="Disease resistance protein winged helix" evidence="8">
    <location>
        <begin position="574"/>
        <end position="630"/>
    </location>
</feature>
<keyword evidence="5" id="KW-0067">ATP-binding</keyword>
<dbReference type="Proteomes" id="UP001187471">
    <property type="component" value="Unassembled WGS sequence"/>
</dbReference>
<dbReference type="GO" id="GO:0043531">
    <property type="term" value="F:ADP binding"/>
    <property type="evidence" value="ECO:0007669"/>
    <property type="project" value="InterPro"/>
</dbReference>
<dbReference type="InterPro" id="IPR038005">
    <property type="entry name" value="RX-like_CC"/>
</dbReference>
<dbReference type="Gene3D" id="3.80.10.10">
    <property type="entry name" value="Ribonuclease Inhibitor"/>
    <property type="match status" value="1"/>
</dbReference>
<sequence>MERKSIPRLHLLFVDTRFKLCAVELAVSLHDEKSLLGGVREEAEYIRAKLEQMRAFLSVADAKEESDPRLEVLIKQVRDVAYDTEDILDEFILGLVNNHRDGFFGPLYRITWYVKKIKAHHQIASKIKMIRPRIDNIFQNYGGFDYASRSTIVNDAWQHDRRGDALFKDKWPMLEERVFLSEEKSLLGGFREEAEYIRAKLEQMRAFLRIADAKEESDPRLQVWIKQVRNVAYDTEDILDEFILHLANNHRDEFFGSLYRITWYVKKIKAHHQIATKIQRIRARIDNILQSYAGFDHGSSSTITNNAWLDRRGDALLIEEAELVGIERPKRQLISWLVNDDSGLKVVSVAGMGGSGKTTLVKKVYEDTEVKRYFQCPVWINIEELLKQVIHQLFHEVSQPVPQAVEIMDSHGMKEHIRNFLQHSRYVLVLDDVWSLDAWIAMEIALPDNSHGSRVLLTTRDLKIASTCCLNSSGKTYTMNALSPKESWTLFCKKVFQGNDCPQPLYPLSKCFLEKCEGLPLAIVAMGGFLATKDRRIEESDMIRRSLGDELDSNDQFGFMKRILFLSYFDLPSHLKKKRLIQLWIAEGFLQVREGKTLEEVAENYLNNLVNRSLVQVARTTLEGKLRTCRSREQSIGTIISGHNAKWRCLAIHNSVENIHQSESYSRLRSLLIFGVVDPLSKSSISMFLSSRLLKVLDLRGAPLEKIPSLVFTLIHLRYLSMRGTNVRLVPKSIRKLQNLETLDLKYTYVTELPAEILRLHKLRHVLVYRYDVTALGFKAPYKIGDLISLQKLCYIEAGEIKGSGGSCNIVTEIGKLTQLRRLGITKLRRKDGTAFCSSIEKLTNLRSLNVISVAEDEILDVQSLSSAPQFLRTLALEGRLEKLPKWIPSLHSLVKICLRHSQLGDGPLQSLEALPNLEIILLFRAYEGESLTFKAGGFQRLKVLGLLQLKRLRSVTVEDGAMPHLEKLRFEGCKLVDELPSGLQHLTNLQFLGLVDMPDKLTAPLQGQGNPNIAHIPKVWIGGG</sequence>
<dbReference type="Gene3D" id="1.20.5.4130">
    <property type="match status" value="2"/>
</dbReference>
<protein>
    <recommendedName>
        <fullName evidence="12">Disease resistance protein RPM1-like</fullName>
    </recommendedName>
</protein>
<feature type="domain" description="NB-ARC" evidence="6">
    <location>
        <begin position="327"/>
        <end position="500"/>
    </location>
</feature>
<evidence type="ECO:0000256" key="1">
    <source>
        <dbReference type="ARBA" id="ARBA00022614"/>
    </source>
</evidence>
<evidence type="ECO:0000313" key="10">
    <source>
        <dbReference type="EMBL" id="KAK2993689.1"/>
    </source>
</evidence>
<dbReference type="GO" id="GO:0051707">
    <property type="term" value="P:response to other organism"/>
    <property type="evidence" value="ECO:0007669"/>
    <property type="project" value="UniProtKB-ARBA"/>
</dbReference>
<evidence type="ECO:0000256" key="2">
    <source>
        <dbReference type="ARBA" id="ARBA00022737"/>
    </source>
</evidence>
<keyword evidence="1" id="KW-0433">Leucine-rich repeat</keyword>
<feature type="domain" description="Disease resistance R13L4/SHOC-2-like LRR" evidence="9">
    <location>
        <begin position="668"/>
        <end position="991"/>
    </location>
</feature>